<dbReference type="Proteomes" id="UP000433483">
    <property type="component" value="Unassembled WGS sequence"/>
</dbReference>
<evidence type="ECO:0000313" key="19">
    <source>
        <dbReference type="Proteomes" id="UP000486351"/>
    </source>
</evidence>
<reference evidence="11 12" key="1">
    <citation type="submission" date="2018-08" db="EMBL/GenBank/DDBJ databases">
        <title>Genomic investigation of the strawberry pathogen Phytophthora fragariae indicates pathogenicity is determined by transcriptional variation in three key races.</title>
        <authorList>
            <person name="Adams T.M."/>
            <person name="Armitage A.D."/>
            <person name="Sobczyk M.K."/>
            <person name="Bates H.J."/>
            <person name="Dunwell J.M."/>
            <person name="Nellist C.F."/>
            <person name="Harrison R.J."/>
        </authorList>
    </citation>
    <scope>NUCLEOTIDE SEQUENCE [LARGE SCALE GENOMIC DNA]</scope>
    <source>
        <strain evidence="9 13">A4</strain>
        <strain evidence="7 14">BC-1</strain>
        <strain evidence="8 18">BC-23</strain>
        <strain evidence="6 12">NOV-27</strain>
        <strain evidence="5 15">NOV-5</strain>
        <strain evidence="3 16">NOV-71</strain>
        <strain evidence="10 19">NOV-77</strain>
        <strain evidence="1 11">NOV-9</strain>
        <strain evidence="4 20">ONT-3</strain>
        <strain evidence="2 17">SCRP245</strain>
    </source>
</reference>
<sequence>MVSPQVLPLSAAGEATVAIIANDTTKIEGVFQPRVVKRMDARDTLCR</sequence>
<dbReference type="Proteomes" id="UP000440732">
    <property type="component" value="Unassembled WGS sequence"/>
</dbReference>
<dbReference type="Proteomes" id="UP000486351">
    <property type="component" value="Unassembled WGS sequence"/>
</dbReference>
<evidence type="ECO:0000313" key="17">
    <source>
        <dbReference type="Proteomes" id="UP000460718"/>
    </source>
</evidence>
<dbReference type="EMBL" id="QXGC01000434">
    <property type="protein sequence ID" value="KAE9235721.1"/>
    <property type="molecule type" value="Genomic_DNA"/>
</dbReference>
<evidence type="ECO:0000313" key="13">
    <source>
        <dbReference type="Proteomes" id="UP000437068"/>
    </source>
</evidence>
<dbReference type="Proteomes" id="UP000476176">
    <property type="component" value="Unassembled WGS sequence"/>
</dbReference>
<name>A0A6A3XPG3_9STRA</name>
<dbReference type="Proteomes" id="UP000460718">
    <property type="component" value="Unassembled WGS sequence"/>
</dbReference>
<evidence type="ECO:0000313" key="6">
    <source>
        <dbReference type="EMBL" id="KAE9203058.1"/>
    </source>
</evidence>
<gene>
    <name evidence="9" type="ORF">PF001_g14315</name>
    <name evidence="7" type="ORF">PF002_g15885</name>
    <name evidence="8" type="ORF">PF004_g9040</name>
    <name evidence="6" type="ORF">PF005_g14341</name>
    <name evidence="5" type="ORF">PF006_g13585</name>
    <name evidence="3" type="ORF">PF007_g14657</name>
    <name evidence="10" type="ORF">PF008_g19770</name>
    <name evidence="1" type="ORF">PF009_g15697</name>
    <name evidence="4" type="ORF">PF010_g8648</name>
    <name evidence="2" type="ORF">PF011_g13329</name>
</gene>
<evidence type="ECO:0000313" key="9">
    <source>
        <dbReference type="EMBL" id="KAE9301749.1"/>
    </source>
</evidence>
<dbReference type="EMBL" id="QXGD01000913">
    <property type="protein sequence ID" value="KAE9220448.1"/>
    <property type="molecule type" value="Genomic_DNA"/>
</dbReference>
<evidence type="ECO:0000313" key="3">
    <source>
        <dbReference type="EMBL" id="KAE9102721.1"/>
    </source>
</evidence>
<dbReference type="EMBL" id="QXGA01000813">
    <property type="protein sequence ID" value="KAE9140199.1"/>
    <property type="molecule type" value="Genomic_DNA"/>
</dbReference>
<dbReference type="EMBL" id="QXGE01000884">
    <property type="protein sequence ID" value="KAE9301749.1"/>
    <property type="molecule type" value="Genomic_DNA"/>
</dbReference>
<dbReference type="Proteomes" id="UP000441208">
    <property type="component" value="Unassembled WGS sequence"/>
</dbReference>
<evidence type="ECO:0000313" key="12">
    <source>
        <dbReference type="Proteomes" id="UP000433483"/>
    </source>
</evidence>
<evidence type="ECO:0000313" key="4">
    <source>
        <dbReference type="EMBL" id="KAE9117325.1"/>
    </source>
</evidence>
<evidence type="ECO:0000313" key="16">
    <source>
        <dbReference type="Proteomes" id="UP000441208"/>
    </source>
</evidence>
<evidence type="ECO:0000313" key="15">
    <source>
        <dbReference type="Proteomes" id="UP000440732"/>
    </source>
</evidence>
<dbReference type="Proteomes" id="UP000488956">
    <property type="component" value="Unassembled WGS sequence"/>
</dbReference>
<dbReference type="Proteomes" id="UP000440367">
    <property type="component" value="Unassembled WGS sequence"/>
</dbReference>
<dbReference type="EMBL" id="QXFW01000815">
    <property type="protein sequence ID" value="KAE9002406.1"/>
    <property type="molecule type" value="Genomic_DNA"/>
</dbReference>
<evidence type="ECO:0000313" key="18">
    <source>
        <dbReference type="Proteomes" id="UP000476176"/>
    </source>
</evidence>
<evidence type="ECO:0000313" key="8">
    <source>
        <dbReference type="EMBL" id="KAE9235721.1"/>
    </source>
</evidence>
<evidence type="ECO:0000313" key="14">
    <source>
        <dbReference type="Proteomes" id="UP000440367"/>
    </source>
</evidence>
<keyword evidence="12" id="KW-1185">Reference proteome</keyword>
<evidence type="ECO:0000313" key="10">
    <source>
        <dbReference type="EMBL" id="KAE9313305.1"/>
    </source>
</evidence>
<dbReference type="Proteomes" id="UP000437068">
    <property type="component" value="Unassembled WGS sequence"/>
</dbReference>
<comment type="caution">
    <text evidence="6">The sequence shown here is derived from an EMBL/GenBank/DDBJ whole genome shotgun (WGS) entry which is preliminary data.</text>
</comment>
<evidence type="ECO:0000313" key="20">
    <source>
        <dbReference type="Proteomes" id="UP000488956"/>
    </source>
</evidence>
<evidence type="ECO:0000313" key="11">
    <source>
        <dbReference type="Proteomes" id="UP000429523"/>
    </source>
</evidence>
<dbReference type="EMBL" id="QXFX01000396">
    <property type="protein sequence ID" value="KAE9117325.1"/>
    <property type="molecule type" value="Genomic_DNA"/>
</dbReference>
<dbReference type="Proteomes" id="UP000429523">
    <property type="component" value="Unassembled WGS sequence"/>
</dbReference>
<evidence type="ECO:0000313" key="7">
    <source>
        <dbReference type="EMBL" id="KAE9220448.1"/>
    </source>
</evidence>
<dbReference type="EMBL" id="QXGF01000919">
    <property type="protein sequence ID" value="KAE8934325.1"/>
    <property type="molecule type" value="Genomic_DNA"/>
</dbReference>
<dbReference type="OrthoDB" id="10278231at2759"/>
<accession>A0A6A3XPG3</accession>
<dbReference type="EMBL" id="QXFZ01000863">
    <property type="protein sequence ID" value="KAE9102721.1"/>
    <property type="molecule type" value="Genomic_DNA"/>
</dbReference>
<dbReference type="AlphaFoldDB" id="A0A6A3XPG3"/>
<evidence type="ECO:0000313" key="2">
    <source>
        <dbReference type="EMBL" id="KAE9002406.1"/>
    </source>
</evidence>
<dbReference type="EMBL" id="QXFY01001619">
    <property type="protein sequence ID" value="KAE9313305.1"/>
    <property type="molecule type" value="Genomic_DNA"/>
</dbReference>
<protein>
    <submittedName>
        <fullName evidence="6">Uncharacterized protein</fullName>
    </submittedName>
</protein>
<dbReference type="EMBL" id="QXGB01000840">
    <property type="protein sequence ID" value="KAE9203058.1"/>
    <property type="molecule type" value="Genomic_DNA"/>
</dbReference>
<proteinExistence type="predicted"/>
<evidence type="ECO:0000313" key="5">
    <source>
        <dbReference type="EMBL" id="KAE9140199.1"/>
    </source>
</evidence>
<organism evidence="6 12">
    <name type="scientific">Phytophthora fragariae</name>
    <dbReference type="NCBI Taxonomy" id="53985"/>
    <lineage>
        <taxon>Eukaryota</taxon>
        <taxon>Sar</taxon>
        <taxon>Stramenopiles</taxon>
        <taxon>Oomycota</taxon>
        <taxon>Peronosporomycetes</taxon>
        <taxon>Peronosporales</taxon>
        <taxon>Peronosporaceae</taxon>
        <taxon>Phytophthora</taxon>
    </lineage>
</organism>
<evidence type="ECO:0000313" key="1">
    <source>
        <dbReference type="EMBL" id="KAE8934325.1"/>
    </source>
</evidence>